<dbReference type="InterPro" id="IPR014284">
    <property type="entry name" value="RNA_pol_sigma-70_dom"/>
</dbReference>
<dbReference type="PROSITE" id="PS00716">
    <property type="entry name" value="SIGMA70_2"/>
    <property type="match status" value="1"/>
</dbReference>
<feature type="region of interest" description="Sigma-70 factor domain-3" evidence="6">
    <location>
        <begin position="190"/>
        <end position="265"/>
    </location>
</feature>
<dbReference type="NCBIfam" id="NF004207">
    <property type="entry name" value="PRK05657.1"/>
    <property type="match status" value="1"/>
</dbReference>
<dbReference type="SUPFAM" id="SSF88946">
    <property type="entry name" value="Sigma2 domain of RNA polymerase sigma factors"/>
    <property type="match status" value="1"/>
</dbReference>
<reference evidence="11" key="1">
    <citation type="journal article" date="2019" name="Int. J. Syst. Evol. Microbiol.">
        <title>The Global Catalogue of Microorganisms (GCM) 10K type strain sequencing project: providing services to taxonomists for standard genome sequencing and annotation.</title>
        <authorList>
            <consortium name="The Broad Institute Genomics Platform"/>
            <consortium name="The Broad Institute Genome Sequencing Center for Infectious Disease"/>
            <person name="Wu L."/>
            <person name="Ma J."/>
        </authorList>
    </citation>
    <scope>NUCLEOTIDE SEQUENCE [LARGE SCALE GENOMIC DNA]</scope>
    <source>
        <strain evidence="11">KCTC 52660</strain>
    </source>
</reference>
<keyword evidence="1 6" id="KW-0963">Cytoplasm</keyword>
<accession>A0ABV7B4Y1</accession>
<feature type="region of interest" description="Sigma-70 factor domain-1" evidence="6">
    <location>
        <begin position="72"/>
        <end position="105"/>
    </location>
</feature>
<evidence type="ECO:0000256" key="4">
    <source>
        <dbReference type="ARBA" id="ARBA00023125"/>
    </source>
</evidence>
<dbReference type="Pfam" id="PF04539">
    <property type="entry name" value="Sigma70_r3"/>
    <property type="match status" value="1"/>
</dbReference>
<dbReference type="InterPro" id="IPR036388">
    <property type="entry name" value="WH-like_DNA-bd_sf"/>
</dbReference>
<keyword evidence="2 6" id="KW-0805">Transcription regulation</keyword>
<dbReference type="InterPro" id="IPR007630">
    <property type="entry name" value="RNA_pol_sigma70_r4"/>
</dbReference>
<dbReference type="Gene3D" id="1.10.10.10">
    <property type="entry name" value="Winged helix-like DNA-binding domain superfamily/Winged helix DNA-binding domain"/>
    <property type="match status" value="2"/>
</dbReference>
<dbReference type="EMBL" id="JBHRSQ010000014">
    <property type="protein sequence ID" value="MFC2992512.1"/>
    <property type="molecule type" value="Genomic_DNA"/>
</dbReference>
<evidence type="ECO:0000256" key="1">
    <source>
        <dbReference type="ARBA" id="ARBA00022490"/>
    </source>
</evidence>
<evidence type="ECO:0000313" key="10">
    <source>
        <dbReference type="EMBL" id="MFC2992512.1"/>
    </source>
</evidence>
<dbReference type="PANTHER" id="PTHR30603:SF67">
    <property type="entry name" value="RNA POLYMERASE SIGMA FACTOR RPOS"/>
    <property type="match status" value="1"/>
</dbReference>
<dbReference type="NCBIfam" id="TIGR02937">
    <property type="entry name" value="sigma70-ECF"/>
    <property type="match status" value="1"/>
</dbReference>
<dbReference type="NCBIfam" id="TIGR02394">
    <property type="entry name" value="rpoS_proteo"/>
    <property type="match status" value="1"/>
</dbReference>
<dbReference type="PRINTS" id="PR00046">
    <property type="entry name" value="SIGMA70FCT"/>
</dbReference>
<dbReference type="Pfam" id="PF00140">
    <property type="entry name" value="Sigma70_r1_2"/>
    <property type="match status" value="1"/>
</dbReference>
<dbReference type="HAMAP" id="MF_00959">
    <property type="entry name" value="Sigma70_RpoS"/>
    <property type="match status" value="1"/>
</dbReference>
<feature type="region of interest" description="Sigma-70 factor domain-4" evidence="6">
    <location>
        <begin position="278"/>
        <end position="331"/>
    </location>
</feature>
<dbReference type="Pfam" id="PF04542">
    <property type="entry name" value="Sigma70_r2"/>
    <property type="match status" value="1"/>
</dbReference>
<keyword evidence="11" id="KW-1185">Reference proteome</keyword>
<feature type="compositionally biased region" description="Basic and acidic residues" evidence="7">
    <location>
        <begin position="46"/>
        <end position="67"/>
    </location>
</feature>
<organism evidence="10 11">
    <name type="scientific">Halomonas tibetensis</name>
    <dbReference type="NCBI Taxonomy" id="2259590"/>
    <lineage>
        <taxon>Bacteria</taxon>
        <taxon>Pseudomonadati</taxon>
        <taxon>Pseudomonadota</taxon>
        <taxon>Gammaproteobacteria</taxon>
        <taxon>Oceanospirillales</taxon>
        <taxon>Halomonadaceae</taxon>
        <taxon>Halomonas</taxon>
    </lineage>
</organism>
<comment type="caution">
    <text evidence="10">The sequence shown here is derived from an EMBL/GenBank/DDBJ whole genome shotgun (WGS) entry which is preliminary data.</text>
</comment>
<comment type="function">
    <text evidence="6">Sigma factors are initiation factors that promote the attachment of RNA polymerase to specific initiation sites and are then released. This sigma factor is the master transcriptional regulator of the stationary phase and the general stress response.</text>
</comment>
<dbReference type="SUPFAM" id="SSF88659">
    <property type="entry name" value="Sigma3 and sigma4 domains of RNA polymerase sigma factors"/>
    <property type="match status" value="2"/>
</dbReference>
<dbReference type="Gene3D" id="1.10.601.10">
    <property type="entry name" value="RNA Polymerase Primary Sigma Factor"/>
    <property type="match status" value="1"/>
</dbReference>
<dbReference type="InterPro" id="IPR009042">
    <property type="entry name" value="RNA_pol_sigma70_r1_2"/>
</dbReference>
<gene>
    <name evidence="6 10" type="primary">rpoS</name>
    <name evidence="10" type="ORF">ACFODV_10760</name>
</gene>
<keyword evidence="5 6" id="KW-0804">Transcription</keyword>
<evidence type="ECO:0000256" key="7">
    <source>
        <dbReference type="SAM" id="MobiDB-lite"/>
    </source>
</evidence>
<feature type="region of interest" description="Sigma-70 factor domain-2" evidence="6">
    <location>
        <begin position="110"/>
        <end position="180"/>
    </location>
</feature>
<comment type="subcellular location">
    <subcellularLocation>
        <location evidence="6">Cytoplasm</location>
    </subcellularLocation>
</comment>
<feature type="region of interest" description="Disordered" evidence="7">
    <location>
        <begin position="1"/>
        <end position="67"/>
    </location>
</feature>
<dbReference type="InterPro" id="IPR050239">
    <property type="entry name" value="Sigma-70_RNA_pol_init_factors"/>
</dbReference>
<feature type="compositionally biased region" description="Acidic residues" evidence="7">
    <location>
        <begin position="23"/>
        <end position="45"/>
    </location>
</feature>
<evidence type="ECO:0000256" key="2">
    <source>
        <dbReference type="ARBA" id="ARBA00023015"/>
    </source>
</evidence>
<sequence>MSILERDLQDVNLDTLEEKAEGLADDAADDLDNDQDDEQDDEQDDTGSRGGDEDAFEKALSREDRHSKHSLDATQIYLNEIGFSPLLTPEEEVFFGRLARKGDPAGRSRMIESNLRLVVKIARRYLNRGLSLLDLIEEGNLGLIRAVEKFDPERGFRFSTYATWWIRQTIERALMNQTRTIRLPIHVVKELNIYLRAARELTQKLDHEATADEIAEHLDKPVESVKKMMRLNERISSVDYPVGGDSDKPLIETLADDNDLGPESSLLDGDIKQHVDVWLSELTEKQMEVVVRRFGLRGHEAATLEQVGEEIGLTRERVRQIQVEALKKLRRVLDKQGLSLDSIFA</sequence>
<dbReference type="RefSeq" id="WP_379758918.1">
    <property type="nucleotide sequence ID" value="NZ_JBHRSQ010000014.1"/>
</dbReference>
<dbReference type="InterPro" id="IPR013325">
    <property type="entry name" value="RNA_pol_sigma_r2"/>
</dbReference>
<evidence type="ECO:0000256" key="6">
    <source>
        <dbReference type="HAMAP-Rule" id="MF_00959"/>
    </source>
</evidence>
<dbReference type="InterPro" id="IPR000943">
    <property type="entry name" value="RNA_pol_sigma70"/>
</dbReference>
<dbReference type="PROSITE" id="PS00715">
    <property type="entry name" value="SIGMA70_1"/>
    <property type="match status" value="1"/>
</dbReference>
<dbReference type="InterPro" id="IPR007627">
    <property type="entry name" value="RNA_pol_sigma70_r2"/>
</dbReference>
<comment type="subunit">
    <text evidence="6">Interacts with the RNA polymerase core enzyme.</text>
</comment>
<evidence type="ECO:0000256" key="3">
    <source>
        <dbReference type="ARBA" id="ARBA00023082"/>
    </source>
</evidence>
<feature type="short sequence motif" description="Interaction with polymerase core subunit RpoC" evidence="6">
    <location>
        <begin position="134"/>
        <end position="137"/>
    </location>
</feature>
<dbReference type="PANTHER" id="PTHR30603">
    <property type="entry name" value="RNA POLYMERASE SIGMA FACTOR RPO"/>
    <property type="match status" value="1"/>
</dbReference>
<comment type="similarity">
    <text evidence="6">Belongs to the sigma-70 factor family. RpoS subfamily.</text>
</comment>
<feature type="DNA-binding region" description="H-T-H motif" evidence="6">
    <location>
        <begin position="304"/>
        <end position="323"/>
    </location>
</feature>
<protein>
    <recommendedName>
        <fullName evidence="6">RNA polymerase sigma factor RpoS</fullName>
    </recommendedName>
    <alternativeName>
        <fullName evidence="6">Sigma S</fullName>
    </alternativeName>
    <alternativeName>
        <fullName evidence="6">Sigma-38</fullName>
    </alternativeName>
</protein>
<feature type="domain" description="RNA polymerase sigma-70" evidence="8">
    <location>
        <begin position="134"/>
        <end position="147"/>
    </location>
</feature>
<dbReference type="Proteomes" id="UP001595386">
    <property type="component" value="Unassembled WGS sequence"/>
</dbReference>
<keyword evidence="3 6" id="KW-0731">Sigma factor</keyword>
<dbReference type="InterPro" id="IPR007624">
    <property type="entry name" value="RNA_pol_sigma70_r3"/>
</dbReference>
<dbReference type="InterPro" id="IPR012761">
    <property type="entry name" value="RNA_pol_sigma_RpoS"/>
</dbReference>
<dbReference type="CDD" id="cd06171">
    <property type="entry name" value="Sigma70_r4"/>
    <property type="match status" value="1"/>
</dbReference>
<dbReference type="InterPro" id="IPR013324">
    <property type="entry name" value="RNA_pol_sigma_r3/r4-like"/>
</dbReference>
<proteinExistence type="inferred from homology"/>
<dbReference type="Pfam" id="PF04545">
    <property type="entry name" value="Sigma70_r4"/>
    <property type="match status" value="1"/>
</dbReference>
<evidence type="ECO:0000259" key="9">
    <source>
        <dbReference type="PROSITE" id="PS00716"/>
    </source>
</evidence>
<feature type="domain" description="RNA polymerase sigma-70" evidence="9">
    <location>
        <begin position="303"/>
        <end position="329"/>
    </location>
</feature>
<evidence type="ECO:0000256" key="5">
    <source>
        <dbReference type="ARBA" id="ARBA00023163"/>
    </source>
</evidence>
<evidence type="ECO:0000313" key="11">
    <source>
        <dbReference type="Proteomes" id="UP001595386"/>
    </source>
</evidence>
<keyword evidence="4 6" id="KW-0238">DNA-binding</keyword>
<evidence type="ECO:0000259" key="8">
    <source>
        <dbReference type="PROSITE" id="PS00715"/>
    </source>
</evidence>
<name>A0ABV7B4Y1_9GAMM</name>